<evidence type="ECO:0000313" key="1">
    <source>
        <dbReference type="EMBL" id="MFC6009831.1"/>
    </source>
</evidence>
<dbReference type="Pfam" id="PF10969">
    <property type="entry name" value="DUF2771"/>
    <property type="match status" value="1"/>
</dbReference>
<keyword evidence="2" id="KW-1185">Reference proteome</keyword>
<proteinExistence type="predicted"/>
<dbReference type="EMBL" id="JBHSQN010000001">
    <property type="protein sequence ID" value="MFC6009831.1"/>
    <property type="molecule type" value="Genomic_DNA"/>
</dbReference>
<dbReference type="RefSeq" id="WP_378598636.1">
    <property type="nucleotide sequence ID" value="NZ_JBHSQN010000001.1"/>
</dbReference>
<gene>
    <name evidence="1" type="ORF">ACFP3H_02085</name>
</gene>
<evidence type="ECO:0000313" key="2">
    <source>
        <dbReference type="Proteomes" id="UP001596223"/>
    </source>
</evidence>
<reference evidence="2" key="1">
    <citation type="journal article" date="2019" name="Int. J. Syst. Evol. Microbiol.">
        <title>The Global Catalogue of Microorganisms (GCM) 10K type strain sequencing project: providing services to taxonomists for standard genome sequencing and annotation.</title>
        <authorList>
            <consortium name="The Broad Institute Genomics Platform"/>
            <consortium name="The Broad Institute Genome Sequencing Center for Infectious Disease"/>
            <person name="Wu L."/>
            <person name="Ma J."/>
        </authorList>
    </citation>
    <scope>NUCLEOTIDE SEQUENCE [LARGE SCALE GENOMIC DNA]</scope>
    <source>
        <strain evidence="2">CCUG 36956</strain>
    </source>
</reference>
<dbReference type="InterPro" id="IPR024495">
    <property type="entry name" value="DUF2771"/>
</dbReference>
<name>A0ABW1JK82_9NOCA</name>
<protein>
    <submittedName>
        <fullName evidence="1">DUF2771 domain-containing protein</fullName>
    </submittedName>
</protein>
<organism evidence="1 2">
    <name type="scientific">Nocardia lasii</name>
    <dbReference type="NCBI Taxonomy" id="1616107"/>
    <lineage>
        <taxon>Bacteria</taxon>
        <taxon>Bacillati</taxon>
        <taxon>Actinomycetota</taxon>
        <taxon>Actinomycetes</taxon>
        <taxon>Mycobacteriales</taxon>
        <taxon>Nocardiaceae</taxon>
        <taxon>Nocardia</taxon>
    </lineage>
</organism>
<sequence>MSKLNARTIIALVPAALLAVVLVTATVVAVAVSKAPAHTPKLTAYAHGTAIEVDPFVYCTVTMTDCRYGETVPLTVPSGYPVQLSLPKAVSESPWLIQLIYQRPTGEQLDKVLSFADYPDRARALTIESKPEPDLRLIGIEVQLPILARDISTGRESYIPHAAWSIQTPEPASDQP</sequence>
<accession>A0ABW1JK82</accession>
<dbReference type="Proteomes" id="UP001596223">
    <property type="component" value="Unassembled WGS sequence"/>
</dbReference>
<comment type="caution">
    <text evidence="1">The sequence shown here is derived from an EMBL/GenBank/DDBJ whole genome shotgun (WGS) entry which is preliminary data.</text>
</comment>